<protein>
    <recommendedName>
        <fullName evidence="10">SWI/SNF complex subunit SWI3A</fullName>
    </recommendedName>
</protein>
<dbReference type="InterPro" id="IPR007526">
    <property type="entry name" value="SWIRM"/>
</dbReference>
<dbReference type="InterPro" id="IPR017884">
    <property type="entry name" value="SANT_dom"/>
</dbReference>
<proteinExistence type="predicted"/>
<keyword evidence="4" id="KW-0539">Nucleus</keyword>
<keyword evidence="2" id="KW-0238">DNA-binding</keyword>
<dbReference type="PANTHER" id="PTHR12802">
    <property type="entry name" value="SWI/SNF COMPLEX-RELATED"/>
    <property type="match status" value="1"/>
</dbReference>
<feature type="compositionally biased region" description="Basic residues" evidence="5">
    <location>
        <begin position="14"/>
        <end position="23"/>
    </location>
</feature>
<sequence length="648" mass="71141">MATAVWTAAGPAERRRHRSERRWRGRQSKRAWCPLVLSPAPLGCNHQAARIALPSPNPPVSNSIHPSDLCSRDLCSDPPTPSLRLAAPIPASRDPTRMRPSGQEEEEEEEDEDDSLARDLYTIPISSGWFRWDGIHDTERRSLPEFFEGSSFTRNPRVYKDYRDFIINKYREDPSCRLTFTDVRKALVGDVSGSTACGCSRGRRRGLATGGGGGAQCRGRGRCALGVRVVPPLPQSYAAERKSGGAGAATAASAVGGDEIGCRLPPLTSYSDVFGEWTPRKAPFCGFCGEECSAGQHELMEVMKGGFVVCAKCSKSKVICEEETVQLSDHKDGDVNGAASAWTDAETLLLLEAVLKHGDDWDLIAQHVRTKSKSDCIARLIQLPFGEHMLGSMNGKCDSRTSVIQAYDLKTNQNSITELSKGPIQSVTSTHTDGKENVVDESTEERPLKRRCFLSSLDATDSLMNQVALLSTVAGPHVAAAAADTAVTTLCNENTRARDALIVNEETMNNSFSSNGDQCSGLNVGDQDMMLPQRAECQMDKSFGAAAYRMRAATVTAMGAAAARAKLFAEHEEREMQLLMASIIEAQLRKIQYKLKHFEELEHTMEQEYTLIQQSKESILAEWVNLLRQAFRAGIARLRTIMCFPSHF</sequence>
<dbReference type="SUPFAM" id="SSF46689">
    <property type="entry name" value="Homeodomain-like"/>
    <property type="match status" value="2"/>
</dbReference>
<evidence type="ECO:0000313" key="9">
    <source>
        <dbReference type="EMBL" id="CAD1843864.1"/>
    </source>
</evidence>
<name>A0A6V7QL27_ANACO</name>
<feature type="region of interest" description="Disordered" evidence="5">
    <location>
        <begin position="1"/>
        <end position="23"/>
    </location>
</feature>
<dbReference type="InterPro" id="IPR001005">
    <property type="entry name" value="SANT/Myb"/>
</dbReference>
<organism evidence="9">
    <name type="scientific">Ananas comosus var. bracteatus</name>
    <name type="common">red pineapple</name>
    <dbReference type="NCBI Taxonomy" id="296719"/>
    <lineage>
        <taxon>Eukaryota</taxon>
        <taxon>Viridiplantae</taxon>
        <taxon>Streptophyta</taxon>
        <taxon>Embryophyta</taxon>
        <taxon>Tracheophyta</taxon>
        <taxon>Spermatophyta</taxon>
        <taxon>Magnoliopsida</taxon>
        <taxon>Liliopsida</taxon>
        <taxon>Poales</taxon>
        <taxon>Bromeliaceae</taxon>
        <taxon>Bromelioideae</taxon>
        <taxon>Ananas</taxon>
    </lineage>
</organism>
<gene>
    <name evidence="9" type="ORF">CB5_LOCUS27075</name>
</gene>
<dbReference type="SMART" id="SM00717">
    <property type="entry name" value="SANT"/>
    <property type="match status" value="1"/>
</dbReference>
<feature type="compositionally biased region" description="Acidic residues" evidence="5">
    <location>
        <begin position="103"/>
        <end position="114"/>
    </location>
</feature>
<evidence type="ECO:0008006" key="10">
    <source>
        <dbReference type="Google" id="ProtNLM"/>
    </source>
</evidence>
<evidence type="ECO:0000256" key="1">
    <source>
        <dbReference type="ARBA" id="ARBA00023015"/>
    </source>
</evidence>
<dbReference type="Gene3D" id="1.10.10.60">
    <property type="entry name" value="Homeodomain-like"/>
    <property type="match status" value="1"/>
</dbReference>
<dbReference type="PANTHER" id="PTHR12802:SF140">
    <property type="entry name" value="SWI_SNF COMPLEX SUBUNIT SWI3A"/>
    <property type="match status" value="1"/>
</dbReference>
<keyword evidence="1" id="KW-0805">Transcription regulation</keyword>
<dbReference type="InterPro" id="IPR036388">
    <property type="entry name" value="WH-like_DNA-bd_sf"/>
</dbReference>
<accession>A0A6V7QL27</accession>
<dbReference type="GO" id="GO:0005634">
    <property type="term" value="C:nucleus"/>
    <property type="evidence" value="ECO:0007669"/>
    <property type="project" value="UniProtKB-ARBA"/>
</dbReference>
<evidence type="ECO:0000259" key="6">
    <source>
        <dbReference type="PROSITE" id="PS50090"/>
    </source>
</evidence>
<dbReference type="Gene3D" id="1.10.10.10">
    <property type="entry name" value="Winged helix-like DNA-binding domain superfamily/Winged helix DNA-binding domain"/>
    <property type="match status" value="1"/>
</dbReference>
<evidence type="ECO:0000259" key="7">
    <source>
        <dbReference type="PROSITE" id="PS50934"/>
    </source>
</evidence>
<feature type="domain" description="Myb-like" evidence="6">
    <location>
        <begin position="340"/>
        <end position="384"/>
    </location>
</feature>
<dbReference type="PROSITE" id="PS51293">
    <property type="entry name" value="SANT"/>
    <property type="match status" value="1"/>
</dbReference>
<feature type="region of interest" description="Disordered" evidence="5">
    <location>
        <begin position="423"/>
        <end position="443"/>
    </location>
</feature>
<evidence type="ECO:0000256" key="3">
    <source>
        <dbReference type="ARBA" id="ARBA00023163"/>
    </source>
</evidence>
<evidence type="ECO:0000256" key="2">
    <source>
        <dbReference type="ARBA" id="ARBA00023125"/>
    </source>
</evidence>
<keyword evidence="3" id="KW-0804">Transcription</keyword>
<dbReference type="AlphaFoldDB" id="A0A6V7QL27"/>
<dbReference type="Pfam" id="PF16495">
    <property type="entry name" value="SWIRM-assoc_1"/>
    <property type="match status" value="1"/>
</dbReference>
<dbReference type="Pfam" id="PF00249">
    <property type="entry name" value="Myb_DNA-binding"/>
    <property type="match status" value="1"/>
</dbReference>
<evidence type="ECO:0000259" key="8">
    <source>
        <dbReference type="PROSITE" id="PS51293"/>
    </source>
</evidence>
<feature type="region of interest" description="Disordered" evidence="5">
    <location>
        <begin position="81"/>
        <end position="116"/>
    </location>
</feature>
<evidence type="ECO:0000256" key="4">
    <source>
        <dbReference type="ARBA" id="ARBA00023242"/>
    </source>
</evidence>
<evidence type="ECO:0000256" key="5">
    <source>
        <dbReference type="SAM" id="MobiDB-lite"/>
    </source>
</evidence>
<dbReference type="InterPro" id="IPR009057">
    <property type="entry name" value="Homeodomain-like_sf"/>
</dbReference>
<feature type="domain" description="SANT" evidence="8">
    <location>
        <begin position="337"/>
        <end position="388"/>
    </location>
</feature>
<reference evidence="9" key="1">
    <citation type="submission" date="2020-07" db="EMBL/GenBank/DDBJ databases">
        <authorList>
            <person name="Lin J."/>
        </authorList>
    </citation>
    <scope>NUCLEOTIDE SEQUENCE</scope>
</reference>
<feature type="domain" description="SWIRM" evidence="7">
    <location>
        <begin position="121"/>
        <end position="192"/>
    </location>
</feature>
<dbReference type="PROSITE" id="PS50934">
    <property type="entry name" value="SWIRM"/>
    <property type="match status" value="1"/>
</dbReference>
<dbReference type="InterPro" id="IPR032451">
    <property type="entry name" value="SMARCC_C"/>
</dbReference>
<dbReference type="EMBL" id="LR862137">
    <property type="protein sequence ID" value="CAD1843864.1"/>
    <property type="molecule type" value="Genomic_DNA"/>
</dbReference>
<dbReference type="PROSITE" id="PS50090">
    <property type="entry name" value="MYB_LIKE"/>
    <property type="match status" value="1"/>
</dbReference>
<dbReference type="CDD" id="cd00167">
    <property type="entry name" value="SANT"/>
    <property type="match status" value="1"/>
</dbReference>
<dbReference type="Pfam" id="PF04433">
    <property type="entry name" value="SWIRM"/>
    <property type="match status" value="1"/>
</dbReference>
<dbReference type="GO" id="GO:0003677">
    <property type="term" value="F:DNA binding"/>
    <property type="evidence" value="ECO:0007669"/>
    <property type="project" value="UniProtKB-KW"/>
</dbReference>